<dbReference type="EMBL" id="DQWE01000062">
    <property type="protein sequence ID" value="HDI82435.1"/>
    <property type="molecule type" value="Genomic_DNA"/>
</dbReference>
<dbReference type="GO" id="GO:0051536">
    <property type="term" value="F:iron-sulfur cluster binding"/>
    <property type="evidence" value="ECO:0007669"/>
    <property type="project" value="UniProtKB-KW"/>
</dbReference>
<comment type="caution">
    <text evidence="8">The sequence shown here is derived from an EMBL/GenBank/DDBJ whole genome shotgun (WGS) entry which is preliminary data.</text>
</comment>
<proteinExistence type="predicted"/>
<evidence type="ECO:0000313" key="8">
    <source>
        <dbReference type="EMBL" id="HDI82435.1"/>
    </source>
</evidence>
<gene>
    <name evidence="8" type="ORF">ENF18_01425</name>
</gene>
<comment type="function">
    <text evidence="6">Ferredoxins are iron-sulfur proteins that transfer electrons in a wide variety of metabolic reactions.</text>
</comment>
<protein>
    <recommendedName>
        <fullName evidence="6">Ferredoxin</fullName>
    </recommendedName>
</protein>
<dbReference type="AlphaFoldDB" id="A0A7C0VBJ2"/>
<organism evidence="8">
    <name type="scientific">candidate division WOR-3 bacterium</name>
    <dbReference type="NCBI Taxonomy" id="2052148"/>
    <lineage>
        <taxon>Bacteria</taxon>
        <taxon>Bacteria division WOR-3</taxon>
    </lineage>
</organism>
<evidence type="ECO:0000256" key="6">
    <source>
        <dbReference type="RuleBase" id="RU368020"/>
    </source>
</evidence>
<accession>A0A7C0VBJ2</accession>
<reference evidence="8" key="1">
    <citation type="journal article" date="2020" name="mSystems">
        <title>Genome- and Community-Level Interaction Insights into Carbon Utilization and Element Cycling Functions of Hydrothermarchaeota in Hydrothermal Sediment.</title>
        <authorList>
            <person name="Zhou Z."/>
            <person name="Liu Y."/>
            <person name="Xu W."/>
            <person name="Pan J."/>
            <person name="Luo Z.H."/>
            <person name="Li M."/>
        </authorList>
    </citation>
    <scope>NUCLEOTIDE SEQUENCE [LARGE SCALE GENOMIC DNA]</scope>
    <source>
        <strain evidence="8">HyVt-102</strain>
    </source>
</reference>
<evidence type="ECO:0000256" key="3">
    <source>
        <dbReference type="ARBA" id="ARBA00022982"/>
    </source>
</evidence>
<dbReference type="PANTHER" id="PTHR36923:SF3">
    <property type="entry name" value="FERREDOXIN"/>
    <property type="match status" value="1"/>
</dbReference>
<feature type="domain" description="4Fe-4S ferredoxin-type" evidence="7">
    <location>
        <begin position="32"/>
        <end position="63"/>
    </location>
</feature>
<evidence type="ECO:0000256" key="1">
    <source>
        <dbReference type="ARBA" id="ARBA00022448"/>
    </source>
</evidence>
<dbReference type="InterPro" id="IPR001080">
    <property type="entry name" value="3Fe4S_ferredoxin"/>
</dbReference>
<feature type="domain" description="4Fe-4S ferredoxin-type" evidence="7">
    <location>
        <begin position="2"/>
        <end position="30"/>
    </location>
</feature>
<keyword evidence="2 6" id="KW-0479">Metal-binding</keyword>
<dbReference type="SUPFAM" id="SSF54862">
    <property type="entry name" value="4Fe-4S ferredoxins"/>
    <property type="match status" value="1"/>
</dbReference>
<evidence type="ECO:0000256" key="4">
    <source>
        <dbReference type="ARBA" id="ARBA00023004"/>
    </source>
</evidence>
<dbReference type="Pfam" id="PF13370">
    <property type="entry name" value="Fer4_13"/>
    <property type="match status" value="1"/>
</dbReference>
<dbReference type="GO" id="GO:0005506">
    <property type="term" value="F:iron ion binding"/>
    <property type="evidence" value="ECO:0007669"/>
    <property type="project" value="UniProtKB-UniRule"/>
</dbReference>
<keyword evidence="4 6" id="KW-0408">Iron</keyword>
<name>A0A7C0VBJ2_UNCW3</name>
<dbReference type="PANTHER" id="PTHR36923">
    <property type="entry name" value="FERREDOXIN"/>
    <property type="match status" value="1"/>
</dbReference>
<dbReference type="Proteomes" id="UP000885847">
    <property type="component" value="Unassembled WGS sequence"/>
</dbReference>
<evidence type="ECO:0000256" key="5">
    <source>
        <dbReference type="ARBA" id="ARBA00023014"/>
    </source>
</evidence>
<sequence length="65" mass="6855">MLIPKIDPDKCIGDAVCEAICPDVFAMQDDGKAHVINPNGCDLCDCEEAADSCPTEAITLEEAEG</sequence>
<evidence type="ECO:0000259" key="7">
    <source>
        <dbReference type="PROSITE" id="PS51379"/>
    </source>
</evidence>
<dbReference type="Gene3D" id="3.30.70.20">
    <property type="match status" value="1"/>
</dbReference>
<dbReference type="PROSITE" id="PS51379">
    <property type="entry name" value="4FE4S_FER_2"/>
    <property type="match status" value="2"/>
</dbReference>
<keyword evidence="3 6" id="KW-0249">Electron transport</keyword>
<keyword evidence="1 6" id="KW-0813">Transport</keyword>
<dbReference type="InterPro" id="IPR051269">
    <property type="entry name" value="Fe-S_cluster_ET"/>
</dbReference>
<evidence type="ECO:0000256" key="2">
    <source>
        <dbReference type="ARBA" id="ARBA00022723"/>
    </source>
</evidence>
<dbReference type="PRINTS" id="PR00352">
    <property type="entry name" value="3FE4SFRDOXIN"/>
</dbReference>
<dbReference type="GO" id="GO:0009055">
    <property type="term" value="F:electron transfer activity"/>
    <property type="evidence" value="ECO:0007669"/>
    <property type="project" value="UniProtKB-UniRule"/>
</dbReference>
<dbReference type="InterPro" id="IPR017896">
    <property type="entry name" value="4Fe4S_Fe-S-bd"/>
</dbReference>
<keyword evidence="5 6" id="KW-0411">Iron-sulfur</keyword>